<evidence type="ECO:0000313" key="3">
    <source>
        <dbReference type="Proteomes" id="UP001611415"/>
    </source>
</evidence>
<feature type="compositionally biased region" description="Polar residues" evidence="1">
    <location>
        <begin position="34"/>
        <end position="44"/>
    </location>
</feature>
<keyword evidence="3" id="KW-1185">Reference proteome</keyword>
<feature type="region of interest" description="Disordered" evidence="1">
    <location>
        <begin position="71"/>
        <end position="94"/>
    </location>
</feature>
<dbReference type="Proteomes" id="UP001611415">
    <property type="component" value="Unassembled WGS sequence"/>
</dbReference>
<gene>
    <name evidence="2" type="ORF">ACH49W_34090</name>
</gene>
<reference evidence="2 3" key="1">
    <citation type="submission" date="2024-10" db="EMBL/GenBank/DDBJ databases">
        <title>The Natural Products Discovery Center: Release of the First 8490 Sequenced Strains for Exploring Actinobacteria Biosynthetic Diversity.</title>
        <authorList>
            <person name="Kalkreuter E."/>
            <person name="Kautsar S.A."/>
            <person name="Yang D."/>
            <person name="Bader C.D."/>
            <person name="Teijaro C.N."/>
            <person name="Fluegel L."/>
            <person name="Davis C.M."/>
            <person name="Simpson J.R."/>
            <person name="Lauterbach L."/>
            <person name="Steele A.D."/>
            <person name="Gui C."/>
            <person name="Meng S."/>
            <person name="Li G."/>
            <person name="Viehrig K."/>
            <person name="Ye F."/>
            <person name="Su P."/>
            <person name="Kiefer A.F."/>
            <person name="Nichols A."/>
            <person name="Cepeda A.J."/>
            <person name="Yan W."/>
            <person name="Fan B."/>
            <person name="Jiang Y."/>
            <person name="Adhikari A."/>
            <person name="Zheng C.-J."/>
            <person name="Schuster L."/>
            <person name="Cowan T.M."/>
            <person name="Smanski M.J."/>
            <person name="Chevrette M.G."/>
            <person name="De Carvalho L.P.S."/>
            <person name="Shen B."/>
        </authorList>
    </citation>
    <scope>NUCLEOTIDE SEQUENCE [LARGE SCALE GENOMIC DNA]</scope>
    <source>
        <strain evidence="2 3">NPDC019275</strain>
    </source>
</reference>
<feature type="region of interest" description="Disordered" evidence="1">
    <location>
        <begin position="1"/>
        <end position="49"/>
    </location>
</feature>
<dbReference type="EMBL" id="JBIRYO010000038">
    <property type="protein sequence ID" value="MFI2478414.1"/>
    <property type="molecule type" value="Genomic_DNA"/>
</dbReference>
<accession>A0ABW7XB95</accession>
<comment type="caution">
    <text evidence="2">The sequence shown here is derived from an EMBL/GenBank/DDBJ whole genome shotgun (WGS) entry which is preliminary data.</text>
</comment>
<feature type="compositionally biased region" description="Low complexity" evidence="1">
    <location>
        <begin position="13"/>
        <end position="23"/>
    </location>
</feature>
<evidence type="ECO:0000256" key="1">
    <source>
        <dbReference type="SAM" id="MobiDB-lite"/>
    </source>
</evidence>
<proteinExistence type="predicted"/>
<organism evidence="2 3">
    <name type="scientific">Nocardia xishanensis</name>
    <dbReference type="NCBI Taxonomy" id="238964"/>
    <lineage>
        <taxon>Bacteria</taxon>
        <taxon>Bacillati</taxon>
        <taxon>Actinomycetota</taxon>
        <taxon>Actinomycetes</taxon>
        <taxon>Mycobacteriales</taxon>
        <taxon>Nocardiaceae</taxon>
        <taxon>Nocardia</taxon>
    </lineage>
</organism>
<feature type="non-terminal residue" evidence="2">
    <location>
        <position position="1"/>
    </location>
</feature>
<evidence type="ECO:0000313" key="2">
    <source>
        <dbReference type="EMBL" id="MFI2478414.1"/>
    </source>
</evidence>
<name>A0ABW7XB95_9NOCA</name>
<sequence length="94" mass="10223">HRMRRHTGDADTDTAPATATTSDEPNHTAIRKSGWSTDPGSTRTTLREVAGIESIDNSMIGDRLTDAELASKHVSPRVYDSPDTPPRELGRRPG</sequence>
<feature type="compositionally biased region" description="Basic and acidic residues" evidence="1">
    <location>
        <begin position="85"/>
        <end position="94"/>
    </location>
</feature>
<protein>
    <submittedName>
        <fullName evidence="2">Uncharacterized protein</fullName>
    </submittedName>
</protein>
<dbReference type="RefSeq" id="WP_397095900.1">
    <property type="nucleotide sequence ID" value="NZ_JBIRYO010000038.1"/>
</dbReference>